<name>A0AB74Q9R8_CLODI</name>
<dbReference type="RefSeq" id="WP_003438181.1">
    <property type="nucleotide sequence ID" value="NZ_AP031492.1"/>
</dbReference>
<dbReference type="AlphaFoldDB" id="A0AB74Q9R8"/>
<comment type="caution">
    <text evidence="1">The sequence shown here is derived from an EMBL/GenBank/DDBJ whole genome shotgun (WGS) entry which is preliminary data.</text>
</comment>
<sequence>MTLLELYYRKAEINKIVWARIGFNLYLSKGVALTLTDAGIGISGLLAGAIPGIGQYLPLIVRLITMYLESNITSGKIFKFKKYVIIKEVLV</sequence>
<gene>
    <name evidence="1" type="ORF">SAMEA1402399_01459</name>
</gene>
<evidence type="ECO:0000313" key="1">
    <source>
        <dbReference type="EMBL" id="VFD31050.1"/>
    </source>
</evidence>
<accession>A0AB74Q9R8</accession>
<protein>
    <submittedName>
        <fullName evidence="1">Uncharacterized protein</fullName>
    </submittedName>
</protein>
<dbReference type="Proteomes" id="UP000411588">
    <property type="component" value="Unassembled WGS sequence"/>
</dbReference>
<dbReference type="EMBL" id="CAADAN010000004">
    <property type="protein sequence ID" value="VFD31050.1"/>
    <property type="molecule type" value="Genomic_DNA"/>
</dbReference>
<reference evidence="1 2" key="1">
    <citation type="submission" date="2019-02" db="EMBL/GenBank/DDBJ databases">
        <authorList>
            <consortium name="Pathogen Informatics"/>
        </authorList>
    </citation>
    <scope>NUCLEOTIDE SEQUENCE [LARGE SCALE GENOMIC DNA]</scope>
    <source>
        <strain evidence="2">clo34</strain>
    </source>
</reference>
<proteinExistence type="predicted"/>
<organism evidence="1 2">
    <name type="scientific">Clostridioides difficile</name>
    <name type="common">Peptoclostridium difficile</name>
    <dbReference type="NCBI Taxonomy" id="1496"/>
    <lineage>
        <taxon>Bacteria</taxon>
        <taxon>Bacillati</taxon>
        <taxon>Bacillota</taxon>
        <taxon>Clostridia</taxon>
        <taxon>Peptostreptococcales</taxon>
        <taxon>Peptostreptococcaceae</taxon>
        <taxon>Clostridioides</taxon>
    </lineage>
</organism>
<evidence type="ECO:0000313" key="2">
    <source>
        <dbReference type="Proteomes" id="UP000411588"/>
    </source>
</evidence>